<gene>
    <name evidence="3" type="ORF">DEM27_12255</name>
</gene>
<protein>
    <submittedName>
        <fullName evidence="3">UDP-glucose 4-epimerase</fullName>
    </submittedName>
</protein>
<dbReference type="InterPro" id="IPR001509">
    <property type="entry name" value="Epimerase_deHydtase"/>
</dbReference>
<dbReference type="InterPro" id="IPR050177">
    <property type="entry name" value="Lipid_A_modif_metabolic_enz"/>
</dbReference>
<evidence type="ECO:0000259" key="2">
    <source>
        <dbReference type="Pfam" id="PF01370"/>
    </source>
</evidence>
<keyword evidence="4" id="KW-1185">Reference proteome</keyword>
<dbReference type="AlphaFoldDB" id="A0A2U2DSA3"/>
<dbReference type="InterPro" id="IPR036291">
    <property type="entry name" value="NAD(P)-bd_dom_sf"/>
</dbReference>
<organism evidence="3 4">
    <name type="scientific">Metarhizobium album</name>
    <dbReference type="NCBI Taxonomy" id="2182425"/>
    <lineage>
        <taxon>Bacteria</taxon>
        <taxon>Pseudomonadati</taxon>
        <taxon>Pseudomonadota</taxon>
        <taxon>Alphaproteobacteria</taxon>
        <taxon>Hyphomicrobiales</taxon>
        <taxon>Rhizobiaceae</taxon>
        <taxon>Metarhizobium</taxon>
    </lineage>
</organism>
<dbReference type="CDD" id="cd05232">
    <property type="entry name" value="UDP_G4E_4_SDR_e"/>
    <property type="match status" value="1"/>
</dbReference>
<dbReference type="EMBL" id="QFBC01000004">
    <property type="protein sequence ID" value="PWE56194.1"/>
    <property type="molecule type" value="Genomic_DNA"/>
</dbReference>
<dbReference type="Gene3D" id="3.40.50.720">
    <property type="entry name" value="NAD(P)-binding Rossmann-like Domain"/>
    <property type="match status" value="1"/>
</dbReference>
<evidence type="ECO:0000313" key="4">
    <source>
        <dbReference type="Proteomes" id="UP000245252"/>
    </source>
</evidence>
<dbReference type="SUPFAM" id="SSF51735">
    <property type="entry name" value="NAD(P)-binding Rossmann-fold domains"/>
    <property type="match status" value="1"/>
</dbReference>
<comment type="caution">
    <text evidence="3">The sequence shown here is derived from an EMBL/GenBank/DDBJ whole genome shotgun (WGS) entry which is preliminary data.</text>
</comment>
<feature type="compositionally biased region" description="Basic and acidic residues" evidence="1">
    <location>
        <begin position="121"/>
        <end position="136"/>
    </location>
</feature>
<evidence type="ECO:0000256" key="1">
    <source>
        <dbReference type="SAM" id="MobiDB-lite"/>
    </source>
</evidence>
<dbReference type="Pfam" id="PF01370">
    <property type="entry name" value="Epimerase"/>
    <property type="match status" value="1"/>
</dbReference>
<evidence type="ECO:0000313" key="3">
    <source>
        <dbReference type="EMBL" id="PWE56194.1"/>
    </source>
</evidence>
<proteinExistence type="predicted"/>
<feature type="domain" description="NAD-dependent epimerase/dehydratase" evidence="2">
    <location>
        <begin position="2"/>
        <end position="223"/>
    </location>
</feature>
<dbReference type="PANTHER" id="PTHR43245">
    <property type="entry name" value="BIFUNCTIONAL POLYMYXIN RESISTANCE PROTEIN ARNA"/>
    <property type="match status" value="1"/>
</dbReference>
<accession>A0A2U2DSA3</accession>
<dbReference type="OrthoDB" id="9814124at2"/>
<name>A0A2U2DSA3_9HYPH</name>
<dbReference type="RefSeq" id="WP_109458514.1">
    <property type="nucleotide sequence ID" value="NZ_QFBC01000004.1"/>
</dbReference>
<dbReference type="PANTHER" id="PTHR43245:SF58">
    <property type="entry name" value="BLL5923 PROTEIN"/>
    <property type="match status" value="1"/>
</dbReference>
<feature type="region of interest" description="Disordered" evidence="1">
    <location>
        <begin position="116"/>
        <end position="136"/>
    </location>
</feature>
<reference evidence="3 4" key="1">
    <citation type="submission" date="2018-05" db="EMBL/GenBank/DDBJ databases">
        <title>The draft genome of strain NS-104.</title>
        <authorList>
            <person name="Hang P."/>
            <person name="Jiang J."/>
        </authorList>
    </citation>
    <scope>NUCLEOTIDE SEQUENCE [LARGE SCALE GENOMIC DNA]</scope>
    <source>
        <strain evidence="3 4">NS-104</strain>
    </source>
</reference>
<sequence length="309" mass="32393">MILVTGATGFVGQALMRDLASRGMAYRGASRRQGTGHVVVGDMTGDTDWSAALAGTEIVIHLAARTHVLNETATDPLAAYRAVNVDATLNLARQAARAGVRQFVFLSSVKVNGERTLPGHPFRESDPPRPEDGYGISKREAEDGLLALAGETGMAVTVLRPPLVYGPGVKANFASLVRLSTTGLPLPFGAVRNERSLVYVGNLTDAIIRVLDQPAAAGQVFLVADAERPSIGALVTEIAAAAGKPARQFSVPPSWISAALKFWGRGAMAERLLGSLTVDTGKIHSLLGWTPPSSLQDGLRATLGSEPPA</sequence>
<dbReference type="Proteomes" id="UP000245252">
    <property type="component" value="Unassembled WGS sequence"/>
</dbReference>